<evidence type="ECO:0000256" key="3">
    <source>
        <dbReference type="SAM" id="Phobius"/>
    </source>
</evidence>
<evidence type="ECO:0000313" key="6">
    <source>
        <dbReference type="Proteomes" id="UP000181790"/>
    </source>
</evidence>
<evidence type="ECO:0000259" key="4">
    <source>
        <dbReference type="Pfam" id="PF02470"/>
    </source>
</evidence>
<evidence type="ECO:0000256" key="2">
    <source>
        <dbReference type="SAM" id="MobiDB-lite"/>
    </source>
</evidence>
<protein>
    <submittedName>
        <fullName evidence="5">Mammalian cell entry protein</fullName>
    </submittedName>
</protein>
<gene>
    <name evidence="5" type="ORF">BLX24_05275</name>
</gene>
<sequence>MKLSQETKVGILAVVALAMLYFGFNFLKGSDFFSSNRQYEAIYDNVDGLTVSNPVQVNGFTVGRVKTIKILQDQQNQMLVTLDIRKDLAVGEGSKAILADNGLLGGKLIRLEVNQKGQVMEDGGRLVAVKESGMVATLSNKATPVLNNVDSLTRNLNRIVLSFDKTAAILNQTLAGANKVTGTLDLTVQENRAALRATLANVNRLSASLAETEKQVKPILAKASTFADSLNALQLRQTLATANQTVANLQKLLAGIQQGKGSIGKLTSDEALYANVNATTVSLERLLTDFRENPKRYVHFSLFGRKDKGTPANQAVTPGRSATVTVDTTK</sequence>
<dbReference type="PANTHER" id="PTHR33371">
    <property type="entry name" value="INTERMEMBRANE PHOSPHOLIPID TRANSPORT SYSTEM BINDING PROTEIN MLAD-RELATED"/>
    <property type="match status" value="1"/>
</dbReference>
<feature type="coiled-coil region" evidence="1">
    <location>
        <begin position="195"/>
        <end position="252"/>
    </location>
</feature>
<keyword evidence="6" id="KW-1185">Reference proteome</keyword>
<dbReference type="InterPro" id="IPR003399">
    <property type="entry name" value="Mce/MlaD"/>
</dbReference>
<keyword evidence="1" id="KW-0175">Coiled coil</keyword>
<feature type="domain" description="Mce/MlaD" evidence="4">
    <location>
        <begin position="37"/>
        <end position="112"/>
    </location>
</feature>
<proteinExistence type="predicted"/>
<dbReference type="PANTHER" id="PTHR33371:SF4">
    <property type="entry name" value="INTERMEMBRANE PHOSPHOLIPID TRANSPORT SYSTEM BINDING PROTEIN MLAD"/>
    <property type="match status" value="1"/>
</dbReference>
<evidence type="ECO:0000256" key="1">
    <source>
        <dbReference type="SAM" id="Coils"/>
    </source>
</evidence>
<reference evidence="5 6" key="1">
    <citation type="submission" date="2016-10" db="EMBL/GenBank/DDBJ databases">
        <title>Arsenicibacter rosenii gen. nov., sp. nov., an efficient arsenic-methylating bacterium isolated from an arsenic-contaminated paddy soil.</title>
        <authorList>
            <person name="Huang K."/>
        </authorList>
    </citation>
    <scope>NUCLEOTIDE SEQUENCE [LARGE SCALE GENOMIC DNA]</scope>
    <source>
        <strain evidence="5 6">SM-1</strain>
    </source>
</reference>
<comment type="caution">
    <text evidence="5">The sequence shown here is derived from an EMBL/GenBank/DDBJ whole genome shotgun (WGS) entry which is preliminary data.</text>
</comment>
<name>A0A1S2VPY5_9BACT</name>
<organism evidence="5 6">
    <name type="scientific">Arsenicibacter rosenii</name>
    <dbReference type="NCBI Taxonomy" id="1750698"/>
    <lineage>
        <taxon>Bacteria</taxon>
        <taxon>Pseudomonadati</taxon>
        <taxon>Bacteroidota</taxon>
        <taxon>Cytophagia</taxon>
        <taxon>Cytophagales</taxon>
        <taxon>Spirosomataceae</taxon>
        <taxon>Arsenicibacter</taxon>
    </lineage>
</organism>
<dbReference type="Proteomes" id="UP000181790">
    <property type="component" value="Unassembled WGS sequence"/>
</dbReference>
<evidence type="ECO:0000313" key="5">
    <source>
        <dbReference type="EMBL" id="OIN60246.1"/>
    </source>
</evidence>
<feature type="transmembrane region" description="Helical" evidence="3">
    <location>
        <begin position="9"/>
        <end position="27"/>
    </location>
</feature>
<feature type="compositionally biased region" description="Polar residues" evidence="2">
    <location>
        <begin position="311"/>
        <end position="330"/>
    </location>
</feature>
<keyword evidence="3" id="KW-1133">Transmembrane helix</keyword>
<accession>A0A1S2VPY5</accession>
<keyword evidence="3" id="KW-0812">Transmembrane</keyword>
<dbReference type="RefSeq" id="WP_071502041.1">
    <property type="nucleotide sequence ID" value="NZ_MORL01000002.1"/>
</dbReference>
<dbReference type="EMBL" id="MORL01000002">
    <property type="protein sequence ID" value="OIN60246.1"/>
    <property type="molecule type" value="Genomic_DNA"/>
</dbReference>
<dbReference type="AlphaFoldDB" id="A0A1S2VPY5"/>
<dbReference type="Pfam" id="PF02470">
    <property type="entry name" value="MlaD"/>
    <property type="match status" value="1"/>
</dbReference>
<dbReference type="InterPro" id="IPR052336">
    <property type="entry name" value="MlaD_Phospholipid_Transporter"/>
</dbReference>
<feature type="region of interest" description="Disordered" evidence="2">
    <location>
        <begin position="309"/>
        <end position="330"/>
    </location>
</feature>
<dbReference type="OrthoDB" id="9769132at2"/>
<keyword evidence="3" id="KW-0472">Membrane</keyword>